<sequence>MSECRSSRRRRRRAGMSGRQLLLLQAALAGGVITALVIKELPGIMRELRIFRMTGGPGANRRYP</sequence>
<dbReference type="AlphaFoldDB" id="A0A5C6IXB7"/>
<evidence type="ECO:0000256" key="1">
    <source>
        <dbReference type="SAM" id="Phobius"/>
    </source>
</evidence>
<feature type="transmembrane region" description="Helical" evidence="1">
    <location>
        <begin position="21"/>
        <end position="38"/>
    </location>
</feature>
<comment type="caution">
    <text evidence="2">The sequence shown here is derived from an EMBL/GenBank/DDBJ whole genome shotgun (WGS) entry which is preliminary data.</text>
</comment>
<protein>
    <submittedName>
        <fullName evidence="2">Uncharacterized protein</fullName>
    </submittedName>
</protein>
<keyword evidence="1" id="KW-0812">Transmembrane</keyword>
<proteinExistence type="predicted"/>
<dbReference type="Proteomes" id="UP000320481">
    <property type="component" value="Unassembled WGS sequence"/>
</dbReference>
<keyword evidence="3" id="KW-1185">Reference proteome</keyword>
<keyword evidence="1" id="KW-1133">Transmembrane helix</keyword>
<organism evidence="2 3">
    <name type="scientific">Streptomyces misionensis</name>
    <dbReference type="NCBI Taxonomy" id="67331"/>
    <lineage>
        <taxon>Bacteria</taxon>
        <taxon>Bacillati</taxon>
        <taxon>Actinomycetota</taxon>
        <taxon>Actinomycetes</taxon>
        <taxon>Kitasatosporales</taxon>
        <taxon>Streptomycetaceae</taxon>
        <taxon>Streptomyces</taxon>
    </lineage>
</organism>
<dbReference type="RefSeq" id="WP_146468261.1">
    <property type="nucleotide sequence ID" value="NZ_VOGW01000180.1"/>
</dbReference>
<gene>
    <name evidence="2" type="ORF">FRZ03_30155</name>
</gene>
<evidence type="ECO:0000313" key="3">
    <source>
        <dbReference type="Proteomes" id="UP000320481"/>
    </source>
</evidence>
<keyword evidence="1" id="KW-0472">Membrane</keyword>
<name>A0A5C6IXB7_9ACTN</name>
<evidence type="ECO:0000313" key="2">
    <source>
        <dbReference type="EMBL" id="TWV33491.1"/>
    </source>
</evidence>
<accession>A0A5C6IXB7</accession>
<dbReference type="EMBL" id="VOGW01000180">
    <property type="protein sequence ID" value="TWV33491.1"/>
    <property type="molecule type" value="Genomic_DNA"/>
</dbReference>
<reference evidence="2" key="1">
    <citation type="journal article" date="2019" name="Microbiol. Resour. Announc.">
        <title>Draft Genomic Sequences of Streptomyces misionensis and Streptomyces albidoflavus, bacteria applied for phytopathogen biocontrol.</title>
        <authorList>
            <person name="Pylro V."/>
            <person name="Dias A."/>
            <person name="Andreote F."/>
            <person name="Varani A."/>
            <person name="Andreote C."/>
            <person name="Bernardo E."/>
            <person name="Martins T."/>
        </authorList>
    </citation>
    <scope>NUCLEOTIDE SEQUENCE [LARGE SCALE GENOMIC DNA]</scope>
    <source>
        <strain evidence="2">66</strain>
    </source>
</reference>